<dbReference type="Gene3D" id="3.40.50.2000">
    <property type="entry name" value="Glycogen Phosphorylase B"/>
    <property type="match status" value="2"/>
</dbReference>
<protein>
    <submittedName>
        <fullName evidence="2">Glycosyltransferase</fullName>
    </submittedName>
</protein>
<dbReference type="KEGG" id="nsg:H3L94_06070"/>
<dbReference type="RefSeq" id="WP_182121286.1">
    <property type="nucleotide sequence ID" value="NZ_CP059567.1"/>
</dbReference>
<evidence type="ECO:0000259" key="1">
    <source>
        <dbReference type="Pfam" id="PF00534"/>
    </source>
</evidence>
<accession>A0A7D7SFP0</accession>
<dbReference type="GO" id="GO:0016757">
    <property type="term" value="F:glycosyltransferase activity"/>
    <property type="evidence" value="ECO:0007669"/>
    <property type="project" value="InterPro"/>
</dbReference>
<dbReference type="AlphaFoldDB" id="A0A7D7SFP0"/>
<organism evidence="2 3">
    <name type="scientific">Neisseria shayeganii</name>
    <dbReference type="NCBI Taxonomy" id="607712"/>
    <lineage>
        <taxon>Bacteria</taxon>
        <taxon>Pseudomonadati</taxon>
        <taxon>Pseudomonadota</taxon>
        <taxon>Betaproteobacteria</taxon>
        <taxon>Neisseriales</taxon>
        <taxon>Neisseriaceae</taxon>
        <taxon>Neisseria</taxon>
    </lineage>
</organism>
<dbReference type="Pfam" id="PF00534">
    <property type="entry name" value="Glycos_transf_1"/>
    <property type="match status" value="1"/>
</dbReference>
<proteinExistence type="predicted"/>
<feature type="domain" description="Glycosyl transferase family 1" evidence="1">
    <location>
        <begin position="178"/>
        <end position="324"/>
    </location>
</feature>
<evidence type="ECO:0000313" key="2">
    <source>
        <dbReference type="EMBL" id="QMT39452.1"/>
    </source>
</evidence>
<dbReference type="PANTHER" id="PTHR12526">
    <property type="entry name" value="GLYCOSYLTRANSFERASE"/>
    <property type="match status" value="1"/>
</dbReference>
<dbReference type="Proteomes" id="UP000514752">
    <property type="component" value="Chromosome"/>
</dbReference>
<gene>
    <name evidence="2" type="ORF">H3L94_06070</name>
</gene>
<dbReference type="SUPFAM" id="SSF53756">
    <property type="entry name" value="UDP-Glycosyltransferase/glycogen phosphorylase"/>
    <property type="match status" value="1"/>
</dbReference>
<reference evidence="2 3" key="1">
    <citation type="submission" date="2020-07" db="EMBL/GenBank/DDBJ databases">
        <title>Genomic diversity of species in the Neisseriaceae family.</title>
        <authorList>
            <person name="Vincent A.T."/>
            <person name="Bernet E."/>
            <person name="Veyrier F.J."/>
        </authorList>
    </citation>
    <scope>NUCLEOTIDE SEQUENCE [LARGE SCALE GENOMIC DNA]</scope>
    <source>
        <strain evidence="2 3">DSM 22244</strain>
    </source>
</reference>
<evidence type="ECO:0000313" key="3">
    <source>
        <dbReference type="Proteomes" id="UP000514752"/>
    </source>
</evidence>
<name>A0A7D7SFP0_9NEIS</name>
<dbReference type="EMBL" id="CP059567">
    <property type="protein sequence ID" value="QMT39452.1"/>
    <property type="molecule type" value="Genomic_DNA"/>
</dbReference>
<keyword evidence="2" id="KW-0808">Transferase</keyword>
<sequence>MSYNINFIVHSFDKNYRGGVLRVISLLSNAFIKMGMNVSIYSLSAVSEPAFELNRKVKLIILKLPIYETTKLSLIQKFLWIYKSYLRIKPYFQNKHNEIWITSSPLLSIIFSFFGKNKNIIIGCDHTSTYYINNKPFSWLRNKLIRRLNINIALTKEDGDYFYSKNINYCIIPNPIEKFYPIPKVNNNILYIGRFSKEKQPLEALKIFNQSRLWKKNFHFKMYGSGDLKNHLSDYIKENNLSNFVTIIENENNLQVMFENARCLVVTSKVEGFSLNILEAFSFGIPCFSYDCPYGPRNQIKNNINGYLIEQNNTDQFIDVLKRINDFPISEEVQLSVKYLLIDNIIPQWIKLFEKLTLQHFDHQK</sequence>
<dbReference type="PANTHER" id="PTHR12526:SF630">
    <property type="entry name" value="GLYCOSYLTRANSFERASE"/>
    <property type="match status" value="1"/>
</dbReference>
<dbReference type="InterPro" id="IPR001296">
    <property type="entry name" value="Glyco_trans_1"/>
</dbReference>